<evidence type="ECO:0000256" key="4">
    <source>
        <dbReference type="ARBA" id="ARBA00022840"/>
    </source>
</evidence>
<sequence>MRARWKTIKAIVGTVYRSNKVYLITGLALVILLSLQSNANIILSKYIVNAIGDQDRKLAITAIVITFTLQVAFMLMQSYKTIMDVRASENFNIQHQKKIMKLLERIPLLDKENARFQQMVDMWKSYSGKYLETTNGLITMVQLFLTMGISTFYLLSSYWVLGVLALVISVARGWLDIRNIPKRLRLNHELNSLNHKQQYVYGVLCSSESQKELMILKAYSYLIGKWERLKHDSKSVRLKLEKTNMHGFVLGEALSSGTLLLVSLTVCYMVFGSKLTMGDYVTIPLMFSLIESSAKRIFLTLSKIEENQRYIGSFNDETATLREPAPERKPFQFNQLLQVKNLTFQYPNQTTPALQNINLTVKQGEKVVILGDNAAGKSTLMKLLLGLYRAPAGTVFYDGQSQEDVEVESLWANASVVFQDFTRYMLTVSENVGLGDVANIHDEKRIQELLNKVGLDISKMDAGIHAKLGYLDEQAINLSGGQWQRLAMARAFFKNSDFLVFDEPTSAIDPLSELEFFNTLLAMSKEKTLFIISHRISIASKADKIVMMSGGEIKETGSHYELIKRRGYYYDMWMKQKEWYHITEQEVV</sequence>
<keyword evidence="4" id="KW-0067">ATP-binding</keyword>
<dbReference type="InterPro" id="IPR039421">
    <property type="entry name" value="Type_1_exporter"/>
</dbReference>
<evidence type="ECO:0000313" key="9">
    <source>
        <dbReference type="EMBL" id="EFM10896.1"/>
    </source>
</evidence>
<dbReference type="PROSITE" id="PS00211">
    <property type="entry name" value="ABC_TRANSPORTER_1"/>
    <property type="match status" value="1"/>
</dbReference>
<gene>
    <name evidence="9" type="ORF">PaecuDRAFT_2146</name>
</gene>
<dbReference type="GO" id="GO:0005886">
    <property type="term" value="C:plasma membrane"/>
    <property type="evidence" value="ECO:0007669"/>
    <property type="project" value="UniProtKB-SubCell"/>
</dbReference>
<evidence type="ECO:0000256" key="7">
    <source>
        <dbReference type="SAM" id="Phobius"/>
    </source>
</evidence>
<dbReference type="PANTHER" id="PTHR24221">
    <property type="entry name" value="ATP-BINDING CASSETTE SUB-FAMILY B"/>
    <property type="match status" value="1"/>
</dbReference>
<dbReference type="InterPro" id="IPR003593">
    <property type="entry name" value="AAA+_ATPase"/>
</dbReference>
<dbReference type="GO" id="GO:0016887">
    <property type="term" value="F:ATP hydrolysis activity"/>
    <property type="evidence" value="ECO:0007669"/>
    <property type="project" value="InterPro"/>
</dbReference>
<keyword evidence="6 7" id="KW-0472">Membrane</keyword>
<keyword evidence="5 7" id="KW-1133">Transmembrane helix</keyword>
<dbReference type="eggNOG" id="COG1132">
    <property type="taxonomic scope" value="Bacteria"/>
</dbReference>
<protein>
    <submittedName>
        <fullName evidence="9">ABC transporter related protein</fullName>
    </submittedName>
</protein>
<dbReference type="Pfam" id="PF00005">
    <property type="entry name" value="ABC_tran"/>
    <property type="match status" value="1"/>
</dbReference>
<feature type="transmembrane region" description="Helical" evidence="7">
    <location>
        <begin position="21"/>
        <end position="43"/>
    </location>
</feature>
<dbReference type="PROSITE" id="PS50893">
    <property type="entry name" value="ABC_TRANSPORTER_2"/>
    <property type="match status" value="1"/>
</dbReference>
<dbReference type="InterPro" id="IPR017871">
    <property type="entry name" value="ABC_transporter-like_CS"/>
</dbReference>
<feature type="transmembrane region" description="Helical" evidence="7">
    <location>
        <begin position="58"/>
        <end position="76"/>
    </location>
</feature>
<organism evidence="9 10">
    <name type="scientific">Paenibacillus curdlanolyticus YK9</name>
    <dbReference type="NCBI Taxonomy" id="717606"/>
    <lineage>
        <taxon>Bacteria</taxon>
        <taxon>Bacillati</taxon>
        <taxon>Bacillota</taxon>
        <taxon>Bacilli</taxon>
        <taxon>Bacillales</taxon>
        <taxon>Paenibacillaceae</taxon>
        <taxon>Paenibacillus</taxon>
    </lineage>
</organism>
<evidence type="ECO:0000259" key="8">
    <source>
        <dbReference type="PROSITE" id="PS50893"/>
    </source>
</evidence>
<feature type="domain" description="ABC transporter" evidence="8">
    <location>
        <begin position="337"/>
        <end position="575"/>
    </location>
</feature>
<feature type="transmembrane region" description="Helical" evidence="7">
    <location>
        <begin position="158"/>
        <end position="175"/>
    </location>
</feature>
<keyword evidence="3" id="KW-0547">Nucleotide-binding</keyword>
<keyword evidence="2 7" id="KW-0812">Transmembrane</keyword>
<accession>E0I912</accession>
<dbReference type="InterPro" id="IPR003439">
    <property type="entry name" value="ABC_transporter-like_ATP-bd"/>
</dbReference>
<dbReference type="InterPro" id="IPR036640">
    <property type="entry name" value="ABC1_TM_sf"/>
</dbReference>
<comment type="subcellular location">
    <subcellularLocation>
        <location evidence="1">Cell membrane</location>
        <topology evidence="1">Multi-pass membrane protein</topology>
    </subcellularLocation>
</comment>
<evidence type="ECO:0000256" key="5">
    <source>
        <dbReference type="ARBA" id="ARBA00022989"/>
    </source>
</evidence>
<dbReference type="GO" id="GO:0034040">
    <property type="term" value="F:ATPase-coupled lipid transmembrane transporter activity"/>
    <property type="evidence" value="ECO:0007669"/>
    <property type="project" value="TreeGrafter"/>
</dbReference>
<dbReference type="AlphaFoldDB" id="E0I912"/>
<dbReference type="Proteomes" id="UP000005387">
    <property type="component" value="Unassembled WGS sequence"/>
</dbReference>
<dbReference type="RefSeq" id="WP_006038146.1">
    <property type="nucleotide sequence ID" value="NZ_AEDD01000005.1"/>
</dbReference>
<dbReference type="Gene3D" id="1.20.1560.10">
    <property type="entry name" value="ABC transporter type 1, transmembrane domain"/>
    <property type="match status" value="1"/>
</dbReference>
<dbReference type="Gene3D" id="3.40.50.300">
    <property type="entry name" value="P-loop containing nucleotide triphosphate hydrolases"/>
    <property type="match status" value="1"/>
</dbReference>
<name>E0I912_9BACL</name>
<evidence type="ECO:0000256" key="1">
    <source>
        <dbReference type="ARBA" id="ARBA00004651"/>
    </source>
</evidence>
<dbReference type="CDD" id="cd03228">
    <property type="entry name" value="ABCC_MRP_Like"/>
    <property type="match status" value="1"/>
</dbReference>
<dbReference type="SMART" id="SM00382">
    <property type="entry name" value="AAA"/>
    <property type="match status" value="1"/>
</dbReference>
<dbReference type="STRING" id="717606.PaecuDRAFT_2146"/>
<feature type="transmembrane region" description="Helical" evidence="7">
    <location>
        <begin position="134"/>
        <end position="152"/>
    </location>
</feature>
<reference evidence="9 10" key="1">
    <citation type="submission" date="2010-07" db="EMBL/GenBank/DDBJ databases">
        <title>The draft genome of Paenibacillus curdlanolyticus YK9.</title>
        <authorList>
            <consortium name="US DOE Joint Genome Institute (JGI-PGF)"/>
            <person name="Lucas S."/>
            <person name="Copeland A."/>
            <person name="Lapidus A."/>
            <person name="Cheng J.-F."/>
            <person name="Bruce D."/>
            <person name="Goodwin L."/>
            <person name="Pitluck S."/>
            <person name="Land M.L."/>
            <person name="Hauser L."/>
            <person name="Chang Y.-J."/>
            <person name="Jeffries C."/>
            <person name="Anderson I.J."/>
            <person name="Johnson E."/>
            <person name="Loganathan U."/>
            <person name="Mulhopadhyay B."/>
            <person name="Kyrpides N."/>
            <person name="Woyke T.J."/>
        </authorList>
    </citation>
    <scope>NUCLEOTIDE SEQUENCE [LARGE SCALE GENOMIC DNA]</scope>
    <source>
        <strain evidence="9 10">YK9</strain>
    </source>
</reference>
<proteinExistence type="predicted"/>
<evidence type="ECO:0000313" key="10">
    <source>
        <dbReference type="Proteomes" id="UP000005387"/>
    </source>
</evidence>
<evidence type="ECO:0000256" key="2">
    <source>
        <dbReference type="ARBA" id="ARBA00022692"/>
    </source>
</evidence>
<keyword evidence="10" id="KW-1185">Reference proteome</keyword>
<dbReference type="SUPFAM" id="SSF52540">
    <property type="entry name" value="P-loop containing nucleoside triphosphate hydrolases"/>
    <property type="match status" value="1"/>
</dbReference>
<dbReference type="PANTHER" id="PTHR24221:SF654">
    <property type="entry name" value="ATP-BINDING CASSETTE SUB-FAMILY B MEMBER 6"/>
    <property type="match status" value="1"/>
</dbReference>
<evidence type="ECO:0000256" key="6">
    <source>
        <dbReference type="ARBA" id="ARBA00023136"/>
    </source>
</evidence>
<dbReference type="InterPro" id="IPR027417">
    <property type="entry name" value="P-loop_NTPase"/>
</dbReference>
<dbReference type="EMBL" id="AEDD01000005">
    <property type="protein sequence ID" value="EFM10896.1"/>
    <property type="molecule type" value="Genomic_DNA"/>
</dbReference>
<feature type="transmembrane region" description="Helical" evidence="7">
    <location>
        <begin position="247"/>
        <end position="271"/>
    </location>
</feature>
<dbReference type="GO" id="GO:0005524">
    <property type="term" value="F:ATP binding"/>
    <property type="evidence" value="ECO:0007669"/>
    <property type="project" value="UniProtKB-KW"/>
</dbReference>
<dbReference type="SUPFAM" id="SSF90123">
    <property type="entry name" value="ABC transporter transmembrane region"/>
    <property type="match status" value="1"/>
</dbReference>
<dbReference type="OrthoDB" id="9806127at2"/>
<evidence type="ECO:0000256" key="3">
    <source>
        <dbReference type="ARBA" id="ARBA00022741"/>
    </source>
</evidence>